<protein>
    <submittedName>
        <fullName evidence="9">Unnamed protein product</fullName>
    </submittedName>
</protein>
<comment type="cofactor">
    <cofactor evidence="1">
        <name>heme</name>
        <dbReference type="ChEBI" id="CHEBI:30413"/>
    </cofactor>
</comment>
<evidence type="ECO:0000256" key="4">
    <source>
        <dbReference type="ARBA" id="ARBA00022723"/>
    </source>
</evidence>
<sequence length="396" mass="45163">MELGVPSDLASKSISKLQGHLPAVENMVMDQAWTWMALVAIAGLFWITRIFYRLYFHPLAKIPGPKLAAASHLLEFYYDVILGGKFLFQVEKMHQNIGPIVRINPKEVHIIDPTFYNEIYASGMRKRDKYEGFVRSLAADESTVSTVGSEKHRFRRSILQNFFSKRSVMEFSSAIGERVEKLMRRLEVFEKTQTPVALDVVFSALTSDMITYICYGKDWKFLDHKDFNCDIHQAGVDFANFFHFNRFFPWVFMTLRALSPRMLALLIPGRAATFKFQESLLKHAIEMAANEQSDAPSKETEKSRPNVISNLINPSIPYMERSRRRLEDEVITILVAGTEAPVKVLSMAMYYLGSEPAIGEKLRAELKTILPARTSTATYAELEKLPYLVCSLFVAS</sequence>
<organism evidence="9 10">
    <name type="scientific">Aspergillus oryzae</name>
    <name type="common">Yellow koji mold</name>
    <dbReference type="NCBI Taxonomy" id="5062"/>
    <lineage>
        <taxon>Eukaryota</taxon>
        <taxon>Fungi</taxon>
        <taxon>Dikarya</taxon>
        <taxon>Ascomycota</taxon>
        <taxon>Pezizomycotina</taxon>
        <taxon>Eurotiomycetes</taxon>
        <taxon>Eurotiomycetidae</taxon>
        <taxon>Eurotiales</taxon>
        <taxon>Aspergillaceae</taxon>
        <taxon>Aspergillus</taxon>
        <taxon>Aspergillus subgen. Circumdati</taxon>
    </lineage>
</organism>
<dbReference type="GO" id="GO:0016705">
    <property type="term" value="F:oxidoreductase activity, acting on paired donors, with incorporation or reduction of molecular oxygen"/>
    <property type="evidence" value="ECO:0007669"/>
    <property type="project" value="InterPro"/>
</dbReference>
<keyword evidence="7" id="KW-0503">Monooxygenase</keyword>
<keyword evidence="8" id="KW-0472">Membrane</keyword>
<evidence type="ECO:0000256" key="6">
    <source>
        <dbReference type="ARBA" id="ARBA00023004"/>
    </source>
</evidence>
<dbReference type="AlphaFoldDB" id="A0AAN5C157"/>
<feature type="transmembrane region" description="Helical" evidence="8">
    <location>
        <begin position="32"/>
        <end position="52"/>
    </location>
</feature>
<evidence type="ECO:0000256" key="5">
    <source>
        <dbReference type="ARBA" id="ARBA00023002"/>
    </source>
</evidence>
<dbReference type="EMBL" id="BSYA01000164">
    <property type="protein sequence ID" value="GMG35317.1"/>
    <property type="molecule type" value="Genomic_DNA"/>
</dbReference>
<dbReference type="PANTHER" id="PTHR24305:SF157">
    <property type="entry name" value="N-ACETYLTRYPTOPHAN 6-HYDROXYLASE IVOC-RELATED"/>
    <property type="match status" value="1"/>
</dbReference>
<keyword evidence="6" id="KW-0408">Iron</keyword>
<keyword evidence="5" id="KW-0560">Oxidoreductase</keyword>
<dbReference type="SUPFAM" id="SSF48264">
    <property type="entry name" value="Cytochrome P450"/>
    <property type="match status" value="1"/>
</dbReference>
<dbReference type="CDD" id="cd11062">
    <property type="entry name" value="CYP58-like"/>
    <property type="match status" value="1"/>
</dbReference>
<dbReference type="InterPro" id="IPR036396">
    <property type="entry name" value="Cyt_P450_sf"/>
</dbReference>
<accession>A0AAN5C157</accession>
<dbReference type="GO" id="GO:0004497">
    <property type="term" value="F:monooxygenase activity"/>
    <property type="evidence" value="ECO:0007669"/>
    <property type="project" value="UniProtKB-KW"/>
</dbReference>
<keyword evidence="4" id="KW-0479">Metal-binding</keyword>
<dbReference type="Gene3D" id="1.10.630.10">
    <property type="entry name" value="Cytochrome P450"/>
    <property type="match status" value="1"/>
</dbReference>
<evidence type="ECO:0000313" key="10">
    <source>
        <dbReference type="Proteomes" id="UP001165205"/>
    </source>
</evidence>
<dbReference type="PANTHER" id="PTHR24305">
    <property type="entry name" value="CYTOCHROME P450"/>
    <property type="match status" value="1"/>
</dbReference>
<dbReference type="InterPro" id="IPR050121">
    <property type="entry name" value="Cytochrome_P450_monoxygenase"/>
</dbReference>
<proteinExistence type="inferred from homology"/>
<keyword evidence="8" id="KW-0812">Transmembrane</keyword>
<dbReference type="Pfam" id="PF00067">
    <property type="entry name" value="p450"/>
    <property type="match status" value="1"/>
</dbReference>
<keyword evidence="8" id="KW-1133">Transmembrane helix</keyword>
<evidence type="ECO:0000256" key="7">
    <source>
        <dbReference type="ARBA" id="ARBA00023033"/>
    </source>
</evidence>
<evidence type="ECO:0000256" key="2">
    <source>
        <dbReference type="ARBA" id="ARBA00010617"/>
    </source>
</evidence>
<evidence type="ECO:0000256" key="1">
    <source>
        <dbReference type="ARBA" id="ARBA00001971"/>
    </source>
</evidence>
<reference evidence="9" key="1">
    <citation type="submission" date="2023-04" db="EMBL/GenBank/DDBJ databases">
        <title>Aspergillus oryzae NBRC 4228.</title>
        <authorList>
            <person name="Ichikawa N."/>
            <person name="Sato H."/>
            <person name="Tonouchi N."/>
        </authorList>
    </citation>
    <scope>NUCLEOTIDE SEQUENCE</scope>
    <source>
        <strain evidence="9">NBRC 4228</strain>
    </source>
</reference>
<gene>
    <name evidence="9" type="ORF">Aory04_001054200</name>
</gene>
<evidence type="ECO:0000256" key="8">
    <source>
        <dbReference type="SAM" id="Phobius"/>
    </source>
</evidence>
<evidence type="ECO:0000313" key="9">
    <source>
        <dbReference type="EMBL" id="GMG35317.1"/>
    </source>
</evidence>
<dbReference type="Proteomes" id="UP001165205">
    <property type="component" value="Unassembled WGS sequence"/>
</dbReference>
<evidence type="ECO:0000256" key="3">
    <source>
        <dbReference type="ARBA" id="ARBA00022617"/>
    </source>
</evidence>
<dbReference type="InterPro" id="IPR001128">
    <property type="entry name" value="Cyt_P450"/>
</dbReference>
<name>A0AAN5C157_ASPOZ</name>
<dbReference type="GO" id="GO:0005506">
    <property type="term" value="F:iron ion binding"/>
    <property type="evidence" value="ECO:0007669"/>
    <property type="project" value="InterPro"/>
</dbReference>
<comment type="caution">
    <text evidence="9">The sequence shown here is derived from an EMBL/GenBank/DDBJ whole genome shotgun (WGS) entry which is preliminary data.</text>
</comment>
<dbReference type="GO" id="GO:0020037">
    <property type="term" value="F:heme binding"/>
    <property type="evidence" value="ECO:0007669"/>
    <property type="project" value="InterPro"/>
</dbReference>
<keyword evidence="3" id="KW-0349">Heme</keyword>
<comment type="similarity">
    <text evidence="2">Belongs to the cytochrome P450 family.</text>
</comment>